<dbReference type="InterPro" id="IPR000210">
    <property type="entry name" value="BTB/POZ_dom"/>
</dbReference>
<dbReference type="Pfam" id="PF00651">
    <property type="entry name" value="BTB"/>
    <property type="match status" value="1"/>
</dbReference>
<dbReference type="EMBL" id="CAJMWT010003174">
    <property type="protein sequence ID" value="CAE6465421.1"/>
    <property type="molecule type" value="Genomic_DNA"/>
</dbReference>
<gene>
    <name evidence="2" type="ORF">RDB_LOCUS100742</name>
</gene>
<dbReference type="PROSITE" id="PS50097">
    <property type="entry name" value="BTB"/>
    <property type="match status" value="1"/>
</dbReference>
<dbReference type="InterPro" id="IPR011333">
    <property type="entry name" value="SKP1/BTB/POZ_sf"/>
</dbReference>
<dbReference type="AlphaFoldDB" id="A0A8H3GSB4"/>
<dbReference type="Proteomes" id="UP000663843">
    <property type="component" value="Unassembled WGS sequence"/>
</dbReference>
<comment type="caution">
    <text evidence="2">The sequence shown here is derived from an EMBL/GenBank/DDBJ whole genome shotgun (WGS) entry which is preliminary data.</text>
</comment>
<protein>
    <recommendedName>
        <fullName evidence="1">BTB domain-containing protein</fullName>
    </recommendedName>
</protein>
<evidence type="ECO:0000259" key="1">
    <source>
        <dbReference type="PROSITE" id="PS50097"/>
    </source>
</evidence>
<dbReference type="Gene3D" id="3.30.710.10">
    <property type="entry name" value="Potassium Channel Kv1.1, Chain A"/>
    <property type="match status" value="1"/>
</dbReference>
<organism evidence="2 3">
    <name type="scientific">Rhizoctonia solani</name>
    <dbReference type="NCBI Taxonomy" id="456999"/>
    <lineage>
        <taxon>Eukaryota</taxon>
        <taxon>Fungi</taxon>
        <taxon>Dikarya</taxon>
        <taxon>Basidiomycota</taxon>
        <taxon>Agaricomycotina</taxon>
        <taxon>Agaricomycetes</taxon>
        <taxon>Cantharellales</taxon>
        <taxon>Ceratobasidiaceae</taxon>
        <taxon>Rhizoctonia</taxon>
    </lineage>
</organism>
<evidence type="ECO:0000313" key="3">
    <source>
        <dbReference type="Proteomes" id="UP000663843"/>
    </source>
</evidence>
<accession>A0A8H3GSB4</accession>
<name>A0A8H3GSB4_9AGAM</name>
<dbReference type="SUPFAM" id="SSF54695">
    <property type="entry name" value="POZ domain"/>
    <property type="match status" value="1"/>
</dbReference>
<evidence type="ECO:0000313" key="2">
    <source>
        <dbReference type="EMBL" id="CAE6465421.1"/>
    </source>
</evidence>
<feature type="domain" description="BTB" evidence="1">
    <location>
        <begin position="17"/>
        <end position="73"/>
    </location>
</feature>
<dbReference type="SMART" id="SM00225">
    <property type="entry name" value="BTB"/>
    <property type="match status" value="1"/>
</dbReference>
<sequence>MTGDPMPAINTGFTQGGDLTLRSTDGIEFNVHSVLLSLASPVFSEILQIGNQNQVIQFSENAQVLALMLKFVYPTSTPPVSTIDLLNDGIRVANKYQIESMKTRLREQLVLVDSPVSVYSNPVGVLYVASIYGFAAEARLAASIASKQWDFDKGEGLKAVLDAAPIPATAELVKLTGIPLVKTRALIDVLLHFERPPMALYKNVDLIRALLCIHCQGIYIRAKRQSAPEWQARWAHWVFEQVQNRPFAEWKPYFSHSNFNQSFYQSDLPAKFCSYEFFNTVPTCECADMVNRSTAKFQGWADNVYACLKSRLSFVAELEAQTDNPGQGPKK</sequence>
<reference evidence="2" key="1">
    <citation type="submission" date="2021-01" db="EMBL/GenBank/DDBJ databases">
        <authorList>
            <person name="Kaushik A."/>
        </authorList>
    </citation>
    <scope>NUCLEOTIDE SEQUENCE</scope>
    <source>
        <strain evidence="2">AG2-2IIIB</strain>
    </source>
</reference>
<dbReference type="CDD" id="cd18186">
    <property type="entry name" value="BTB_POZ_ZBTB_KLHL-like"/>
    <property type="match status" value="1"/>
</dbReference>
<proteinExistence type="predicted"/>